<reference evidence="2" key="1">
    <citation type="journal article" date="2024" name="Proc. Natl. Acad. Sci. U.S.A.">
        <title>Extraordinary preservation of gene collinearity over three hundred million years revealed in homosporous lycophytes.</title>
        <authorList>
            <person name="Li C."/>
            <person name="Wickell D."/>
            <person name="Kuo L.Y."/>
            <person name="Chen X."/>
            <person name="Nie B."/>
            <person name="Liao X."/>
            <person name="Peng D."/>
            <person name="Ji J."/>
            <person name="Jenkins J."/>
            <person name="Williams M."/>
            <person name="Shu S."/>
            <person name="Plott C."/>
            <person name="Barry K."/>
            <person name="Rajasekar S."/>
            <person name="Grimwood J."/>
            <person name="Han X."/>
            <person name="Sun S."/>
            <person name="Hou Z."/>
            <person name="He W."/>
            <person name="Dai G."/>
            <person name="Sun C."/>
            <person name="Schmutz J."/>
            <person name="Leebens-Mack J.H."/>
            <person name="Li F.W."/>
            <person name="Wang L."/>
        </authorList>
    </citation>
    <scope>NUCLEOTIDE SEQUENCE [LARGE SCALE GENOMIC DNA]</scope>
    <source>
        <strain evidence="2">cv. PW_Plant_1</strain>
    </source>
</reference>
<accession>A0ACC2AYK8</accession>
<organism evidence="1 2">
    <name type="scientific">Diphasiastrum complanatum</name>
    <name type="common">Issler's clubmoss</name>
    <name type="synonym">Lycopodium complanatum</name>
    <dbReference type="NCBI Taxonomy" id="34168"/>
    <lineage>
        <taxon>Eukaryota</taxon>
        <taxon>Viridiplantae</taxon>
        <taxon>Streptophyta</taxon>
        <taxon>Embryophyta</taxon>
        <taxon>Tracheophyta</taxon>
        <taxon>Lycopodiopsida</taxon>
        <taxon>Lycopodiales</taxon>
        <taxon>Lycopodiaceae</taxon>
        <taxon>Lycopodioideae</taxon>
        <taxon>Diphasiastrum</taxon>
    </lineage>
</organism>
<comment type="caution">
    <text evidence="1">The sequence shown here is derived from an EMBL/GenBank/DDBJ whole genome shotgun (WGS) entry which is preliminary data.</text>
</comment>
<evidence type="ECO:0000313" key="2">
    <source>
        <dbReference type="Proteomes" id="UP001162992"/>
    </source>
</evidence>
<name>A0ACC2AYK8_DIPCM</name>
<gene>
    <name evidence="1" type="ORF">O6H91_18G018100</name>
</gene>
<evidence type="ECO:0000313" key="1">
    <source>
        <dbReference type="EMBL" id="KAJ7522574.1"/>
    </source>
</evidence>
<dbReference type="EMBL" id="CM055109">
    <property type="protein sequence ID" value="KAJ7522574.1"/>
    <property type="molecule type" value="Genomic_DNA"/>
</dbReference>
<protein>
    <submittedName>
        <fullName evidence="1">Uncharacterized protein</fullName>
    </submittedName>
</protein>
<dbReference type="Proteomes" id="UP001162992">
    <property type="component" value="Chromosome 18"/>
</dbReference>
<proteinExistence type="predicted"/>
<keyword evidence="2" id="KW-1185">Reference proteome</keyword>
<sequence>MSTIIEGLRGHLPFFAKAPKYELIALAFLTTTNTETERKGKEKRKERKEEKRRERERIEGERASERAKHCRAMEGERLSKAVGASHYLHDLPSRGYFSSSVSCSNPGGLRVYICDHETTPPEEQLIKTDTTNILIRSLTLKKGIKESKSKVIAESSTGKRPAEQLTEEKASSKRVNTGSGAANNSRKDGGISRLSDKDLQGFTVERLKFLLKEKGLPLKGKKEELIARLKRHM</sequence>